<gene>
    <name evidence="6" type="ORF">ERJ67_02390</name>
</gene>
<accession>A0A524RQY5</accession>
<protein>
    <submittedName>
        <fullName evidence="6">ATP-binding cassette domain-containing protein</fullName>
    </submittedName>
</protein>
<dbReference type="InterPro" id="IPR025302">
    <property type="entry name" value="DrrA1/2-like_C"/>
</dbReference>
<comment type="similarity">
    <text evidence="1">Belongs to the ABC transporter superfamily.</text>
</comment>
<dbReference type="InterPro" id="IPR017871">
    <property type="entry name" value="ABC_transporter-like_CS"/>
</dbReference>
<dbReference type="AlphaFoldDB" id="A0A524RQY5"/>
<dbReference type="PANTHER" id="PTHR42711">
    <property type="entry name" value="ABC TRANSPORTER ATP-BINDING PROTEIN"/>
    <property type="match status" value="1"/>
</dbReference>
<keyword evidence="3" id="KW-0547">Nucleotide-binding</keyword>
<evidence type="ECO:0000259" key="5">
    <source>
        <dbReference type="PROSITE" id="PS50893"/>
    </source>
</evidence>
<dbReference type="EMBL" id="SRMO01000034">
    <property type="protein sequence ID" value="TGG94484.1"/>
    <property type="molecule type" value="Genomic_DNA"/>
</dbReference>
<dbReference type="InterPro" id="IPR050763">
    <property type="entry name" value="ABC_transporter_ATP-binding"/>
</dbReference>
<evidence type="ECO:0000256" key="2">
    <source>
        <dbReference type="ARBA" id="ARBA00022448"/>
    </source>
</evidence>
<dbReference type="PANTHER" id="PTHR42711:SF5">
    <property type="entry name" value="ABC TRANSPORTER ATP-BINDING PROTEIN NATA"/>
    <property type="match status" value="1"/>
</dbReference>
<dbReference type="PROSITE" id="PS00211">
    <property type="entry name" value="ABC_TRANSPORTER_1"/>
    <property type="match status" value="1"/>
</dbReference>
<dbReference type="Gene3D" id="3.40.50.300">
    <property type="entry name" value="P-loop containing nucleotide triphosphate hydrolases"/>
    <property type="match status" value="1"/>
</dbReference>
<evidence type="ECO:0000256" key="4">
    <source>
        <dbReference type="ARBA" id="ARBA00022840"/>
    </source>
</evidence>
<evidence type="ECO:0000313" key="7">
    <source>
        <dbReference type="Proteomes" id="UP000317990"/>
    </source>
</evidence>
<dbReference type="InterPro" id="IPR003439">
    <property type="entry name" value="ABC_transporter-like_ATP-bd"/>
</dbReference>
<dbReference type="SMART" id="SM00382">
    <property type="entry name" value="AAA"/>
    <property type="match status" value="1"/>
</dbReference>
<comment type="caution">
    <text evidence="6">The sequence shown here is derived from an EMBL/GenBank/DDBJ whole genome shotgun (WGS) entry which is preliminary data.</text>
</comment>
<dbReference type="Pfam" id="PF00005">
    <property type="entry name" value="ABC_tran"/>
    <property type="match status" value="1"/>
</dbReference>
<organism evidence="6 7">
    <name type="scientific">Aphanocapsa feldmannii 277cV</name>
    <dbReference type="NCBI Taxonomy" id="2507553"/>
    <lineage>
        <taxon>Bacteria</taxon>
        <taxon>Bacillati</taxon>
        <taxon>Cyanobacteriota</taxon>
        <taxon>Cyanophyceae</taxon>
        <taxon>Oscillatoriophycideae</taxon>
        <taxon>Chroococcales</taxon>
        <taxon>Microcystaceae</taxon>
        <taxon>Aphanocapsa</taxon>
    </lineage>
</organism>
<evidence type="ECO:0000256" key="1">
    <source>
        <dbReference type="ARBA" id="ARBA00005417"/>
    </source>
</evidence>
<dbReference type="SUPFAM" id="SSF52540">
    <property type="entry name" value="P-loop containing nucleoside triphosphate hydrolases"/>
    <property type="match status" value="1"/>
</dbReference>
<dbReference type="GO" id="GO:0016887">
    <property type="term" value="F:ATP hydrolysis activity"/>
    <property type="evidence" value="ECO:0007669"/>
    <property type="project" value="InterPro"/>
</dbReference>
<sequence>MIELAGITKHHGPVRALGGVDLVVQPGSLYGLLGPNGAGKTTLLRILCTLLAPDAGQVHINGIDALNDPRAARGCLGYVAQEVAIDKILSGRELLTLQGDLHHLPRQRLEARIGSLTELLGMGDWLDRRCGSYSGGMRRRLDLATALLHHPPLLILDEPTAGLDLDSRAIVWEVLRRLRGEGTTILLSSHYLEEVDALADRLAILDNGEVIAEGSPAALKERLGGDRLTLRLREFSEAHEAERAASLLRDISGVKQVVLNRAQGNSLNLVISDAAVVSAVRERLTDLSLPVFSLTQSRPSLDDVYLQATGRTLTDAELAVASRRDLSAERKAAMR</sequence>
<dbReference type="InterPro" id="IPR027417">
    <property type="entry name" value="P-loop_NTPase"/>
</dbReference>
<evidence type="ECO:0000313" key="6">
    <source>
        <dbReference type="EMBL" id="TGG94484.1"/>
    </source>
</evidence>
<dbReference type="PROSITE" id="PS50893">
    <property type="entry name" value="ABC_TRANSPORTER_2"/>
    <property type="match status" value="1"/>
</dbReference>
<keyword evidence="4 6" id="KW-0067">ATP-binding</keyword>
<reference evidence="6 7" key="1">
    <citation type="journal article" date="2019" name="mSystems">
        <title>Life at home and on the roam: Genomic adaptions reflect the dual lifestyle of an intracellular, facultative symbiont.</title>
        <authorList>
            <person name="Burgsdorf I."/>
        </authorList>
    </citation>
    <scope>NUCLEOTIDE SEQUENCE [LARGE SCALE GENOMIC DNA]</scope>
    <source>
        <strain evidence="6">277cV</strain>
    </source>
</reference>
<proteinExistence type="inferred from homology"/>
<keyword evidence="2" id="KW-0813">Transport</keyword>
<dbReference type="GO" id="GO:0005524">
    <property type="term" value="F:ATP binding"/>
    <property type="evidence" value="ECO:0007669"/>
    <property type="project" value="UniProtKB-KW"/>
</dbReference>
<dbReference type="Proteomes" id="UP000317990">
    <property type="component" value="Unassembled WGS sequence"/>
</dbReference>
<dbReference type="InterPro" id="IPR003593">
    <property type="entry name" value="AAA+_ATPase"/>
</dbReference>
<evidence type="ECO:0000256" key="3">
    <source>
        <dbReference type="ARBA" id="ARBA00022741"/>
    </source>
</evidence>
<name>A0A524RQY5_9CHRO</name>
<feature type="domain" description="ABC transporter" evidence="5">
    <location>
        <begin position="2"/>
        <end position="232"/>
    </location>
</feature>
<dbReference type="Pfam" id="PF13732">
    <property type="entry name" value="DrrA1-3_C"/>
    <property type="match status" value="1"/>
</dbReference>